<gene>
    <name evidence="2" type="ORF">CCAP1982_LOCUS12675</name>
</gene>
<comment type="caution">
    <text evidence="2">The sequence shown here is derived from an EMBL/GenBank/DDBJ whole genome shotgun (WGS) entry which is preliminary data.</text>
</comment>
<reference evidence="2" key="1">
    <citation type="submission" date="2020-11" db="EMBL/GenBank/DDBJ databases">
        <authorList>
            <person name="Whitehead M."/>
        </authorList>
    </citation>
    <scope>NUCLEOTIDE SEQUENCE</scope>
    <source>
        <strain evidence="2">EGII</strain>
    </source>
</reference>
<feature type="compositionally biased region" description="Polar residues" evidence="1">
    <location>
        <begin position="57"/>
        <end position="72"/>
    </location>
</feature>
<evidence type="ECO:0000313" key="3">
    <source>
        <dbReference type="Proteomes" id="UP000606786"/>
    </source>
</evidence>
<accession>A0A811V1P6</accession>
<proteinExistence type="predicted"/>
<dbReference type="EMBL" id="CAJHJT010000034">
    <property type="protein sequence ID" value="CAD7004255.1"/>
    <property type="molecule type" value="Genomic_DNA"/>
</dbReference>
<feature type="region of interest" description="Disordered" evidence="1">
    <location>
        <begin position="54"/>
        <end position="90"/>
    </location>
</feature>
<evidence type="ECO:0000313" key="2">
    <source>
        <dbReference type="EMBL" id="CAD7004255.1"/>
    </source>
</evidence>
<dbReference type="AlphaFoldDB" id="A0A811V1P6"/>
<name>A0A811V1P6_CERCA</name>
<feature type="compositionally biased region" description="Basic and acidic residues" evidence="1">
    <location>
        <begin position="76"/>
        <end position="90"/>
    </location>
</feature>
<protein>
    <submittedName>
        <fullName evidence="2">(Mediterranean fruit fly) hypothetical protein</fullName>
    </submittedName>
</protein>
<organism evidence="2 3">
    <name type="scientific">Ceratitis capitata</name>
    <name type="common">Mediterranean fruit fly</name>
    <name type="synonym">Tephritis capitata</name>
    <dbReference type="NCBI Taxonomy" id="7213"/>
    <lineage>
        <taxon>Eukaryota</taxon>
        <taxon>Metazoa</taxon>
        <taxon>Ecdysozoa</taxon>
        <taxon>Arthropoda</taxon>
        <taxon>Hexapoda</taxon>
        <taxon>Insecta</taxon>
        <taxon>Pterygota</taxon>
        <taxon>Neoptera</taxon>
        <taxon>Endopterygota</taxon>
        <taxon>Diptera</taxon>
        <taxon>Brachycera</taxon>
        <taxon>Muscomorpha</taxon>
        <taxon>Tephritoidea</taxon>
        <taxon>Tephritidae</taxon>
        <taxon>Ceratitis</taxon>
        <taxon>Ceratitis</taxon>
    </lineage>
</organism>
<evidence type="ECO:0000256" key="1">
    <source>
        <dbReference type="SAM" id="MobiDB-lite"/>
    </source>
</evidence>
<sequence length="90" mass="10046">MSKYIGSNVFNISWGFCDAAPCCTACYRFALTNLAHELVILNCHGDLFLRSHEEQSTKGAVNRRSTAAVSNKQPHKQSERKQIVTEGKKC</sequence>
<keyword evidence="3" id="KW-1185">Reference proteome</keyword>
<dbReference type="Proteomes" id="UP000606786">
    <property type="component" value="Unassembled WGS sequence"/>
</dbReference>